<accession>A0A5C5Z839</accession>
<feature type="region of interest" description="Disordered" evidence="1">
    <location>
        <begin position="1"/>
        <end position="70"/>
    </location>
</feature>
<organism evidence="2 3">
    <name type="scientific">Novipirellula herctigrandis</name>
    <dbReference type="NCBI Taxonomy" id="2527986"/>
    <lineage>
        <taxon>Bacteria</taxon>
        <taxon>Pseudomonadati</taxon>
        <taxon>Planctomycetota</taxon>
        <taxon>Planctomycetia</taxon>
        <taxon>Pirellulales</taxon>
        <taxon>Pirellulaceae</taxon>
        <taxon>Novipirellula</taxon>
    </lineage>
</organism>
<reference evidence="2 3" key="1">
    <citation type="submission" date="2019-02" db="EMBL/GenBank/DDBJ databases">
        <title>Deep-cultivation of Planctomycetes and their phenomic and genomic characterization uncovers novel biology.</title>
        <authorList>
            <person name="Wiegand S."/>
            <person name="Jogler M."/>
            <person name="Boedeker C."/>
            <person name="Pinto D."/>
            <person name="Vollmers J."/>
            <person name="Rivas-Marin E."/>
            <person name="Kohn T."/>
            <person name="Peeters S.H."/>
            <person name="Heuer A."/>
            <person name="Rast P."/>
            <person name="Oberbeckmann S."/>
            <person name="Bunk B."/>
            <person name="Jeske O."/>
            <person name="Meyerdierks A."/>
            <person name="Storesund J.E."/>
            <person name="Kallscheuer N."/>
            <person name="Luecker S."/>
            <person name="Lage O.M."/>
            <person name="Pohl T."/>
            <person name="Merkel B.J."/>
            <person name="Hornburger P."/>
            <person name="Mueller R.-W."/>
            <person name="Bruemmer F."/>
            <person name="Labrenz M."/>
            <person name="Spormann A.M."/>
            <person name="Op Den Camp H."/>
            <person name="Overmann J."/>
            <person name="Amann R."/>
            <person name="Jetten M.S.M."/>
            <person name="Mascher T."/>
            <person name="Medema M.H."/>
            <person name="Devos D.P."/>
            <person name="Kaster A.-K."/>
            <person name="Ovreas L."/>
            <person name="Rohde M."/>
            <person name="Galperin M.Y."/>
            <person name="Jogler C."/>
        </authorList>
    </citation>
    <scope>NUCLEOTIDE SEQUENCE [LARGE SCALE GENOMIC DNA]</scope>
    <source>
        <strain evidence="2 3">CA13</strain>
    </source>
</reference>
<dbReference type="Proteomes" id="UP000315010">
    <property type="component" value="Unassembled WGS sequence"/>
</dbReference>
<evidence type="ECO:0000313" key="3">
    <source>
        <dbReference type="Proteomes" id="UP000315010"/>
    </source>
</evidence>
<dbReference type="AlphaFoldDB" id="A0A5C5Z839"/>
<evidence type="ECO:0000313" key="2">
    <source>
        <dbReference type="EMBL" id="TWT83462.1"/>
    </source>
</evidence>
<protein>
    <submittedName>
        <fullName evidence="2">Uncharacterized protein</fullName>
    </submittedName>
</protein>
<sequence length="70" mass="7946">MLPVSRTKQVLSVPERWSQDGRLPGTHLDHEHKLRLPRSDNRLQPRSGQRESCELESGRKGILNAGHSLP</sequence>
<evidence type="ECO:0000256" key="1">
    <source>
        <dbReference type="SAM" id="MobiDB-lite"/>
    </source>
</evidence>
<keyword evidence="3" id="KW-1185">Reference proteome</keyword>
<feature type="compositionally biased region" description="Basic and acidic residues" evidence="1">
    <location>
        <begin position="27"/>
        <end position="59"/>
    </location>
</feature>
<proteinExistence type="predicted"/>
<dbReference type="EMBL" id="SJPJ01000001">
    <property type="protein sequence ID" value="TWT83462.1"/>
    <property type="molecule type" value="Genomic_DNA"/>
</dbReference>
<feature type="compositionally biased region" description="Polar residues" evidence="1">
    <location>
        <begin position="1"/>
        <end position="10"/>
    </location>
</feature>
<comment type="caution">
    <text evidence="2">The sequence shown here is derived from an EMBL/GenBank/DDBJ whole genome shotgun (WGS) entry which is preliminary data.</text>
</comment>
<gene>
    <name evidence="2" type="ORF">CA13_49270</name>
</gene>
<name>A0A5C5Z839_9BACT</name>